<dbReference type="OrthoDB" id="3817100at2"/>
<dbReference type="SMART" id="SM00862">
    <property type="entry name" value="Trans_reg_C"/>
    <property type="match status" value="1"/>
</dbReference>
<reference evidence="7 8" key="1">
    <citation type="submission" date="2018-05" db="EMBL/GenBank/DDBJ databases">
        <title>Evolution of GPA BGCs.</title>
        <authorList>
            <person name="Waglechner N."/>
            <person name="Wright G.D."/>
        </authorList>
    </citation>
    <scope>NUCLEOTIDE SEQUENCE [LARGE SCALE GENOMIC DNA]</scope>
    <source>
        <strain evidence="7 8">A82846</strain>
    </source>
</reference>
<gene>
    <name evidence="7" type="ORF">DMH04_12660</name>
</gene>
<dbReference type="Pfam" id="PF00486">
    <property type="entry name" value="Trans_reg_C"/>
    <property type="match status" value="1"/>
</dbReference>
<dbReference type="InterPro" id="IPR036388">
    <property type="entry name" value="WH-like_DNA-bd_sf"/>
</dbReference>
<dbReference type="SUPFAM" id="SSF48452">
    <property type="entry name" value="TPR-like"/>
    <property type="match status" value="1"/>
</dbReference>
<dbReference type="SMART" id="SM01043">
    <property type="entry name" value="BTAD"/>
    <property type="match status" value="1"/>
</dbReference>
<dbReference type="InterPro" id="IPR005158">
    <property type="entry name" value="BTAD"/>
</dbReference>
<dbReference type="InterPro" id="IPR011990">
    <property type="entry name" value="TPR-like_helical_dom_sf"/>
</dbReference>
<dbReference type="InterPro" id="IPR016032">
    <property type="entry name" value="Sig_transdc_resp-reg_C-effctor"/>
</dbReference>
<evidence type="ECO:0000256" key="2">
    <source>
        <dbReference type="ARBA" id="ARBA00023015"/>
    </source>
</evidence>
<accession>A0A428ZEW2</accession>
<dbReference type="PROSITE" id="PS51755">
    <property type="entry name" value="OMPR_PHOB"/>
    <property type="match status" value="1"/>
</dbReference>
<keyword evidence="3 5" id="KW-0238">DNA-binding</keyword>
<evidence type="ECO:0000256" key="1">
    <source>
        <dbReference type="ARBA" id="ARBA00005820"/>
    </source>
</evidence>
<dbReference type="Gene3D" id="1.25.40.10">
    <property type="entry name" value="Tetratricopeptide repeat domain"/>
    <property type="match status" value="1"/>
</dbReference>
<dbReference type="AlphaFoldDB" id="A0A428ZEW2"/>
<evidence type="ECO:0000313" key="7">
    <source>
        <dbReference type="EMBL" id="RSM86508.1"/>
    </source>
</evidence>
<dbReference type="CDD" id="cd15831">
    <property type="entry name" value="BTAD"/>
    <property type="match status" value="1"/>
</dbReference>
<keyword evidence="4" id="KW-0804">Transcription</keyword>
<keyword evidence="2" id="KW-0805">Transcription regulation</keyword>
<protein>
    <recommendedName>
        <fullName evidence="6">OmpR/PhoB-type domain-containing protein</fullName>
    </recommendedName>
</protein>
<comment type="caution">
    <text evidence="7">The sequence shown here is derived from an EMBL/GenBank/DDBJ whole genome shotgun (WGS) entry which is preliminary data.</text>
</comment>
<dbReference type="GO" id="GO:0000160">
    <property type="term" value="P:phosphorelay signal transduction system"/>
    <property type="evidence" value="ECO:0007669"/>
    <property type="project" value="InterPro"/>
</dbReference>
<evidence type="ECO:0000313" key="8">
    <source>
        <dbReference type="Proteomes" id="UP000287547"/>
    </source>
</evidence>
<dbReference type="PANTHER" id="PTHR35807">
    <property type="entry name" value="TRANSCRIPTIONAL REGULATOR REDD-RELATED"/>
    <property type="match status" value="1"/>
</dbReference>
<dbReference type="InterPro" id="IPR051677">
    <property type="entry name" value="AfsR-DnrI-RedD_regulator"/>
</dbReference>
<dbReference type="RefSeq" id="WP_125726629.1">
    <property type="nucleotide sequence ID" value="NZ_QHKI01000008.1"/>
</dbReference>
<evidence type="ECO:0000256" key="5">
    <source>
        <dbReference type="PROSITE-ProRule" id="PRU01091"/>
    </source>
</evidence>
<name>A0A428ZEW2_KIBAR</name>
<dbReference type="GO" id="GO:0003677">
    <property type="term" value="F:DNA binding"/>
    <property type="evidence" value="ECO:0007669"/>
    <property type="project" value="UniProtKB-UniRule"/>
</dbReference>
<dbReference type="SUPFAM" id="SSF46894">
    <property type="entry name" value="C-terminal effector domain of the bipartite response regulators"/>
    <property type="match status" value="1"/>
</dbReference>
<dbReference type="Pfam" id="PF03704">
    <property type="entry name" value="BTAD"/>
    <property type="match status" value="1"/>
</dbReference>
<feature type="domain" description="OmpR/PhoB-type" evidence="6">
    <location>
        <begin position="2"/>
        <end position="102"/>
    </location>
</feature>
<dbReference type="InterPro" id="IPR001867">
    <property type="entry name" value="OmpR/PhoB-type_DNA-bd"/>
</dbReference>
<feature type="DNA-binding region" description="OmpR/PhoB-type" evidence="5">
    <location>
        <begin position="2"/>
        <end position="102"/>
    </location>
</feature>
<evidence type="ECO:0000256" key="4">
    <source>
        <dbReference type="ARBA" id="ARBA00023163"/>
    </source>
</evidence>
<evidence type="ECO:0000259" key="6">
    <source>
        <dbReference type="PROSITE" id="PS51755"/>
    </source>
</evidence>
<dbReference type="Gene3D" id="1.10.10.10">
    <property type="entry name" value="Winged helix-like DNA-binding domain superfamily/Winged helix DNA-binding domain"/>
    <property type="match status" value="1"/>
</dbReference>
<dbReference type="GO" id="GO:0006355">
    <property type="term" value="P:regulation of DNA-templated transcription"/>
    <property type="evidence" value="ECO:0007669"/>
    <property type="project" value="InterPro"/>
</dbReference>
<proteinExistence type="inferred from homology"/>
<sequence length="250" mass="27955">MRVRLARGRLMEIMVLGRPMVHIGGNGLRPLRRMARVLLGLFALRPNRPLSLEWLINGLWSTKPPASAAANVRSHIAELRRLLAGGDKPSIETLQDGYMLVTAPHGVDALLFRELVVQARKHTGLDAARLLTQAIGLWRGDVLEGVPIPAALEAEAAMLEDLRLSATEELVEVRMSLGHEHDLVPILKGLVIEHPLRERLWHQLLLALWSTGRRSEVLAEYQRLWSLLDRELGVRPAQATTELNELARRG</sequence>
<dbReference type="EMBL" id="QHKI01000008">
    <property type="protein sequence ID" value="RSM86508.1"/>
    <property type="molecule type" value="Genomic_DNA"/>
</dbReference>
<dbReference type="PANTHER" id="PTHR35807:SF1">
    <property type="entry name" value="TRANSCRIPTIONAL REGULATOR REDD"/>
    <property type="match status" value="1"/>
</dbReference>
<comment type="similarity">
    <text evidence="1">Belongs to the AfsR/DnrI/RedD regulatory family.</text>
</comment>
<dbReference type="Proteomes" id="UP000287547">
    <property type="component" value="Unassembled WGS sequence"/>
</dbReference>
<organism evidence="7 8">
    <name type="scientific">Kibdelosporangium aridum</name>
    <dbReference type="NCBI Taxonomy" id="2030"/>
    <lineage>
        <taxon>Bacteria</taxon>
        <taxon>Bacillati</taxon>
        <taxon>Actinomycetota</taxon>
        <taxon>Actinomycetes</taxon>
        <taxon>Pseudonocardiales</taxon>
        <taxon>Pseudonocardiaceae</taxon>
        <taxon>Kibdelosporangium</taxon>
    </lineage>
</organism>
<evidence type="ECO:0000256" key="3">
    <source>
        <dbReference type="ARBA" id="ARBA00023125"/>
    </source>
</evidence>